<feature type="compositionally biased region" description="Acidic residues" evidence="1">
    <location>
        <begin position="152"/>
        <end position="164"/>
    </location>
</feature>
<feature type="region of interest" description="Disordered" evidence="1">
    <location>
        <begin position="23"/>
        <end position="180"/>
    </location>
</feature>
<evidence type="ECO:0000313" key="3">
    <source>
        <dbReference type="EMBL" id="MCM4080683.1"/>
    </source>
</evidence>
<organism evidence="3 4">
    <name type="scientific">Paractinoplanes hotanensis</name>
    <dbReference type="NCBI Taxonomy" id="2906497"/>
    <lineage>
        <taxon>Bacteria</taxon>
        <taxon>Bacillati</taxon>
        <taxon>Actinomycetota</taxon>
        <taxon>Actinomycetes</taxon>
        <taxon>Micromonosporales</taxon>
        <taxon>Micromonosporaceae</taxon>
        <taxon>Paractinoplanes</taxon>
    </lineage>
</organism>
<dbReference type="Proteomes" id="UP001523216">
    <property type="component" value="Unassembled WGS sequence"/>
</dbReference>
<protein>
    <submittedName>
        <fullName evidence="3">Uncharacterized protein</fullName>
    </submittedName>
</protein>
<accession>A0ABT0Y3R8</accession>
<reference evidence="3 4" key="1">
    <citation type="submission" date="2022-06" db="EMBL/GenBank/DDBJ databases">
        <title>Actinoplanes abujensis sp. nov., isolated from Nigerian arid soil.</title>
        <authorList>
            <person name="Ding P."/>
        </authorList>
    </citation>
    <scope>NUCLEOTIDE SEQUENCE [LARGE SCALE GENOMIC DNA]</scope>
    <source>
        <strain evidence="4">TRM88002</strain>
    </source>
</reference>
<keyword evidence="2" id="KW-1133">Transmembrane helix</keyword>
<keyword evidence="2" id="KW-0812">Transmembrane</keyword>
<evidence type="ECO:0000313" key="4">
    <source>
        <dbReference type="Proteomes" id="UP001523216"/>
    </source>
</evidence>
<proteinExistence type="predicted"/>
<evidence type="ECO:0000256" key="2">
    <source>
        <dbReference type="SAM" id="Phobius"/>
    </source>
</evidence>
<dbReference type="RefSeq" id="WP_251800462.1">
    <property type="nucleotide sequence ID" value="NZ_JAMQOL010000034.1"/>
</dbReference>
<keyword evidence="2" id="KW-0472">Membrane</keyword>
<feature type="transmembrane region" description="Helical" evidence="2">
    <location>
        <begin position="6"/>
        <end position="25"/>
    </location>
</feature>
<keyword evidence="4" id="KW-1185">Reference proteome</keyword>
<feature type="compositionally biased region" description="Low complexity" evidence="1">
    <location>
        <begin position="80"/>
        <end position="120"/>
    </location>
</feature>
<dbReference type="EMBL" id="JAMQOL010000034">
    <property type="protein sequence ID" value="MCM4080683.1"/>
    <property type="molecule type" value="Genomic_DNA"/>
</dbReference>
<evidence type="ECO:0000256" key="1">
    <source>
        <dbReference type="SAM" id="MobiDB-lite"/>
    </source>
</evidence>
<gene>
    <name evidence="3" type="ORF">LXN57_24190</name>
</gene>
<name>A0ABT0Y3R8_9ACTN</name>
<sequence>MERGPLALFGAIIAVGLGPALWMGVQLGPSPQPGPARPPAGVNEQGAEKAGQLLGGTGAGAESSDSSLDPAPRGNVIPLTTSPEAKPSPSTSTKPSAATTSPTTTDPTTPADPGTTAPPESTTVPVPDPTEATKPPVDDETTDPADPADTTDPADNDGTDDDDPTPLTGSVGVHISSEDS</sequence>
<comment type="caution">
    <text evidence="3">The sequence shown here is derived from an EMBL/GenBank/DDBJ whole genome shotgun (WGS) entry which is preliminary data.</text>
</comment>